<dbReference type="RefSeq" id="WP_186517005.1">
    <property type="nucleotide sequence ID" value="NZ_JAHTBI010000027.1"/>
</dbReference>
<name>A0A9Q3ADM1_9PSED</name>
<comment type="caution">
    <text evidence="2">The sequence shown here is derived from an EMBL/GenBank/DDBJ whole genome shotgun (WGS) entry which is preliminary data.</text>
</comment>
<reference evidence="2" key="1">
    <citation type="journal article" date="2022" name="Int. J. Syst. Evol. Microbiol.">
        <title>Pseudomonas aegrilactucae sp. nov. and Pseudomonas morbosilactucae sp. nov., pathogens causing bacterial rot of lettuce in Japan.</title>
        <authorList>
            <person name="Sawada H."/>
            <person name="Fujikawa T."/>
            <person name="Satou M."/>
        </authorList>
    </citation>
    <scope>NUCLEOTIDE SEQUENCE</scope>
    <source>
        <strain evidence="2">MAFF 301350</strain>
    </source>
</reference>
<accession>A0A9Q3ADM1</accession>
<keyword evidence="1" id="KW-1133">Transmembrane helix</keyword>
<feature type="transmembrane region" description="Helical" evidence="1">
    <location>
        <begin position="101"/>
        <end position="119"/>
    </location>
</feature>
<sequence length="165" mass="18749">MSDLKKMQLTIKNYNHQSSGDLDALYGQVRCEDSEGKTFHFKEVVMLDYLKRHGALMTDSPRIWYYKHLNKKSIVLVAFEKSNGKVEYDLDHLKLVARSSIMKGIVFSLAAIPAGLTIATATYGLGLLFIPVGFYYGYRSLFKIPGMLRRKRLVSELEAHGVVVR</sequence>
<dbReference type="EMBL" id="JAHTBI010000027">
    <property type="protein sequence ID" value="MBV6287118.1"/>
    <property type="molecule type" value="Genomic_DNA"/>
</dbReference>
<keyword evidence="1" id="KW-0472">Membrane</keyword>
<keyword evidence="1" id="KW-0812">Transmembrane</keyword>
<protein>
    <submittedName>
        <fullName evidence="2">Uncharacterized protein</fullName>
    </submittedName>
</protein>
<organism evidence="2 3">
    <name type="scientific">Pseudomonas aegrilactucae</name>
    <dbReference type="NCBI Taxonomy" id="2854028"/>
    <lineage>
        <taxon>Bacteria</taxon>
        <taxon>Pseudomonadati</taxon>
        <taxon>Pseudomonadota</taxon>
        <taxon>Gammaproteobacteria</taxon>
        <taxon>Pseudomonadales</taxon>
        <taxon>Pseudomonadaceae</taxon>
        <taxon>Pseudomonas</taxon>
    </lineage>
</organism>
<dbReference type="AlphaFoldDB" id="A0A9Q3ADM1"/>
<gene>
    <name evidence="2" type="ORF">KUO17_08740</name>
</gene>
<evidence type="ECO:0000313" key="2">
    <source>
        <dbReference type="EMBL" id="MBV6287118.1"/>
    </source>
</evidence>
<proteinExistence type="predicted"/>
<reference evidence="2" key="2">
    <citation type="journal article" date="2023" name="Plant Pathol.">
        <title>Dismantling and reorganizing Pseudomonas marginalis sensu#lato.</title>
        <authorList>
            <person name="Sawada H."/>
            <person name="Fujikawa T."/>
            <person name="Satou M."/>
        </authorList>
    </citation>
    <scope>NUCLEOTIDE SEQUENCE</scope>
    <source>
        <strain evidence="2">MAFF 301350</strain>
    </source>
</reference>
<dbReference type="Proteomes" id="UP001106592">
    <property type="component" value="Unassembled WGS sequence"/>
</dbReference>
<evidence type="ECO:0000313" key="3">
    <source>
        <dbReference type="Proteomes" id="UP001106592"/>
    </source>
</evidence>
<evidence type="ECO:0000256" key="1">
    <source>
        <dbReference type="SAM" id="Phobius"/>
    </source>
</evidence>
<keyword evidence="3" id="KW-1185">Reference proteome</keyword>